<dbReference type="InterPro" id="IPR015943">
    <property type="entry name" value="WD40/YVTN_repeat-like_dom_sf"/>
</dbReference>
<dbReference type="Proteomes" id="UP001162030">
    <property type="component" value="Chromosome"/>
</dbReference>
<evidence type="ECO:0000256" key="1">
    <source>
        <dbReference type="SAM" id="MobiDB-lite"/>
    </source>
</evidence>
<evidence type="ECO:0000313" key="3">
    <source>
        <dbReference type="Proteomes" id="UP001162030"/>
    </source>
</evidence>
<feature type="compositionally biased region" description="Acidic residues" evidence="1">
    <location>
        <begin position="350"/>
        <end position="361"/>
    </location>
</feature>
<organism evidence="2 3">
    <name type="scientific">Methylocaldum szegediense</name>
    <dbReference type="NCBI Taxonomy" id="73780"/>
    <lineage>
        <taxon>Bacteria</taxon>
        <taxon>Pseudomonadati</taxon>
        <taxon>Pseudomonadota</taxon>
        <taxon>Gammaproteobacteria</taxon>
        <taxon>Methylococcales</taxon>
        <taxon>Methylococcaceae</taxon>
        <taxon>Methylocaldum</taxon>
    </lineage>
</organism>
<dbReference type="PANTHER" id="PTHR47197:SF3">
    <property type="entry name" value="DIHYDRO-HEME D1 DEHYDROGENASE"/>
    <property type="match status" value="1"/>
</dbReference>
<evidence type="ECO:0000313" key="2">
    <source>
        <dbReference type="EMBL" id="CAI8950694.1"/>
    </source>
</evidence>
<dbReference type="PANTHER" id="PTHR47197">
    <property type="entry name" value="PROTEIN NIRF"/>
    <property type="match status" value="1"/>
</dbReference>
<dbReference type="EMBL" id="OX458333">
    <property type="protein sequence ID" value="CAI8950694.1"/>
    <property type="molecule type" value="Genomic_DNA"/>
</dbReference>
<name>A0ABN8XBW3_9GAMM</name>
<dbReference type="InterPro" id="IPR051200">
    <property type="entry name" value="Host-pathogen_enzymatic-act"/>
</dbReference>
<gene>
    <name evidence="2" type="ORF">MSZNOR_4444</name>
</gene>
<accession>A0ABN8XBW3</accession>
<protein>
    <submittedName>
        <fullName evidence="2">Uncharacterized protein</fullName>
    </submittedName>
</protein>
<proteinExistence type="predicted"/>
<feature type="region of interest" description="Disordered" evidence="1">
    <location>
        <begin position="341"/>
        <end position="369"/>
    </location>
</feature>
<dbReference type="InterPro" id="IPR011048">
    <property type="entry name" value="Haem_d1_sf"/>
</dbReference>
<reference evidence="2 3" key="1">
    <citation type="submission" date="2023-03" db="EMBL/GenBank/DDBJ databases">
        <authorList>
            <person name="Pearce D."/>
        </authorList>
    </citation>
    <scope>NUCLEOTIDE SEQUENCE [LARGE SCALE GENOMIC DNA]</scope>
    <source>
        <strain evidence="2">Msz</strain>
    </source>
</reference>
<dbReference type="Gene3D" id="2.130.10.10">
    <property type="entry name" value="YVTN repeat-like/Quinoprotein amine dehydrogenase"/>
    <property type="match status" value="1"/>
</dbReference>
<sequence>MTNDYRKRARLASVFSGAVVTLALQSSEISARTLGLVADNTESAVTVFDADTDTVLGSLAIPPGTIGDVLITPDQRWGFVTNFNNEVFVIDLTTSPPRLAEGTNPIRISNFGEDLSLSPDGKFLVVSDGNAVQPISVVDIESRREIYTFSVDADTNSVDICRDGSVLTTSSTGTVRRLTIDSTGTLKDTGETLLLDGEPNNVFCAPNSASGIVVTTLSGNMTSFTVPELKRVDTRALSGNFGISGLVAPDGNRVFVRSSYDGFVDVFSFDATTGALPERPQLSIPVSVTFGFYGIDQIALHPSKPKLYVSEYFANALNVYDANSGELLTSITDPHIVEPTGVTIATPADGDNDDDENDNNGDSDGQQRR</sequence>
<dbReference type="SUPFAM" id="SSF51004">
    <property type="entry name" value="C-terminal (heme d1) domain of cytochrome cd1-nitrite reductase"/>
    <property type="match status" value="1"/>
</dbReference>
<dbReference type="RefSeq" id="WP_026609806.1">
    <property type="nucleotide sequence ID" value="NZ_OX458333.1"/>
</dbReference>
<keyword evidence="3" id="KW-1185">Reference proteome</keyword>